<protein>
    <submittedName>
        <fullName evidence="1">Uncharacterized protein</fullName>
    </submittedName>
</protein>
<comment type="caution">
    <text evidence="1">The sequence shown here is derived from an EMBL/GenBank/DDBJ whole genome shotgun (WGS) entry which is preliminary data.</text>
</comment>
<sequence>MKRTFICSINPTNNLGPRGSAADVGEFREAESFNDVVEVGRRCNREASEENSASVEENRFQPWFMSHDRLFKSGKMYCSGTSGG</sequence>
<gene>
    <name evidence="1" type="ORF">HanXRQr2_Chr09g0416151</name>
</gene>
<accession>A0A9K3IBA4</accession>
<dbReference type="EMBL" id="MNCJ02000324">
    <property type="protein sequence ID" value="KAF5793321.1"/>
    <property type="molecule type" value="Genomic_DNA"/>
</dbReference>
<reference evidence="1" key="1">
    <citation type="journal article" date="2017" name="Nature">
        <title>The sunflower genome provides insights into oil metabolism, flowering and Asterid evolution.</title>
        <authorList>
            <person name="Badouin H."/>
            <person name="Gouzy J."/>
            <person name="Grassa C.J."/>
            <person name="Murat F."/>
            <person name="Staton S.E."/>
            <person name="Cottret L."/>
            <person name="Lelandais-Briere C."/>
            <person name="Owens G.L."/>
            <person name="Carrere S."/>
            <person name="Mayjonade B."/>
            <person name="Legrand L."/>
            <person name="Gill N."/>
            <person name="Kane N.C."/>
            <person name="Bowers J.E."/>
            <person name="Hubner S."/>
            <person name="Bellec A."/>
            <person name="Berard A."/>
            <person name="Berges H."/>
            <person name="Blanchet N."/>
            <person name="Boniface M.C."/>
            <person name="Brunel D."/>
            <person name="Catrice O."/>
            <person name="Chaidir N."/>
            <person name="Claudel C."/>
            <person name="Donnadieu C."/>
            <person name="Faraut T."/>
            <person name="Fievet G."/>
            <person name="Helmstetter N."/>
            <person name="King M."/>
            <person name="Knapp S.J."/>
            <person name="Lai Z."/>
            <person name="Le Paslier M.C."/>
            <person name="Lippi Y."/>
            <person name="Lorenzon L."/>
            <person name="Mandel J.R."/>
            <person name="Marage G."/>
            <person name="Marchand G."/>
            <person name="Marquand E."/>
            <person name="Bret-Mestries E."/>
            <person name="Morien E."/>
            <person name="Nambeesan S."/>
            <person name="Nguyen T."/>
            <person name="Pegot-Espagnet P."/>
            <person name="Pouilly N."/>
            <person name="Raftis F."/>
            <person name="Sallet E."/>
            <person name="Schiex T."/>
            <person name="Thomas J."/>
            <person name="Vandecasteele C."/>
            <person name="Vares D."/>
            <person name="Vear F."/>
            <person name="Vautrin S."/>
            <person name="Crespi M."/>
            <person name="Mangin B."/>
            <person name="Burke J.M."/>
            <person name="Salse J."/>
            <person name="Munos S."/>
            <person name="Vincourt P."/>
            <person name="Rieseberg L.H."/>
            <person name="Langlade N.B."/>
        </authorList>
    </citation>
    <scope>NUCLEOTIDE SEQUENCE</scope>
    <source>
        <tissue evidence="1">Leaves</tissue>
    </source>
</reference>
<evidence type="ECO:0000313" key="1">
    <source>
        <dbReference type="EMBL" id="KAF5793321.1"/>
    </source>
</evidence>
<name>A0A9K3IBA4_HELAN</name>
<evidence type="ECO:0000313" key="2">
    <source>
        <dbReference type="Proteomes" id="UP000215914"/>
    </source>
</evidence>
<proteinExistence type="predicted"/>
<keyword evidence="2" id="KW-1185">Reference proteome</keyword>
<dbReference type="Gramene" id="mRNA:HanXRQr2_Chr09g0416151">
    <property type="protein sequence ID" value="CDS:HanXRQr2_Chr09g0416151.1"/>
    <property type="gene ID" value="HanXRQr2_Chr09g0416151"/>
</dbReference>
<dbReference type="AlphaFoldDB" id="A0A9K3IBA4"/>
<organism evidence="1 2">
    <name type="scientific">Helianthus annuus</name>
    <name type="common">Common sunflower</name>
    <dbReference type="NCBI Taxonomy" id="4232"/>
    <lineage>
        <taxon>Eukaryota</taxon>
        <taxon>Viridiplantae</taxon>
        <taxon>Streptophyta</taxon>
        <taxon>Embryophyta</taxon>
        <taxon>Tracheophyta</taxon>
        <taxon>Spermatophyta</taxon>
        <taxon>Magnoliopsida</taxon>
        <taxon>eudicotyledons</taxon>
        <taxon>Gunneridae</taxon>
        <taxon>Pentapetalae</taxon>
        <taxon>asterids</taxon>
        <taxon>campanulids</taxon>
        <taxon>Asterales</taxon>
        <taxon>Asteraceae</taxon>
        <taxon>Asteroideae</taxon>
        <taxon>Heliantheae alliance</taxon>
        <taxon>Heliantheae</taxon>
        <taxon>Helianthus</taxon>
    </lineage>
</organism>
<reference evidence="1" key="2">
    <citation type="submission" date="2020-06" db="EMBL/GenBank/DDBJ databases">
        <title>Helianthus annuus Genome sequencing and assembly Release 2.</title>
        <authorList>
            <person name="Gouzy J."/>
            <person name="Langlade N."/>
            <person name="Munos S."/>
        </authorList>
    </citation>
    <scope>NUCLEOTIDE SEQUENCE</scope>
    <source>
        <tissue evidence="1">Leaves</tissue>
    </source>
</reference>
<dbReference type="Proteomes" id="UP000215914">
    <property type="component" value="Unassembled WGS sequence"/>
</dbReference>